<comment type="catalytic activity">
    <reaction evidence="12">
        <text>N-terminal L-methionyl-L-leucyl-[protein] + acetyl-CoA = N-terminal N(alpha)-acetyl-L-methionyl-L-leucyl-[protein] + CoA + H(+)</text>
        <dbReference type="Rhea" id="RHEA:50520"/>
        <dbReference type="Rhea" id="RHEA-COMP:12711"/>
        <dbReference type="Rhea" id="RHEA-COMP:12712"/>
        <dbReference type="ChEBI" id="CHEBI:15378"/>
        <dbReference type="ChEBI" id="CHEBI:57287"/>
        <dbReference type="ChEBI" id="CHEBI:57288"/>
        <dbReference type="ChEBI" id="CHEBI:133377"/>
        <dbReference type="ChEBI" id="CHEBI:133378"/>
        <dbReference type="EC" id="2.3.1.258"/>
    </reaction>
</comment>
<evidence type="ECO:0000256" key="9">
    <source>
        <dbReference type="ARBA" id="ARBA00039121"/>
    </source>
</evidence>
<comment type="catalytic activity">
    <reaction evidence="11">
        <text>N-terminal L-alanyl-[protein] + acetyl-CoA = N-terminal N(alpha)-acetyl-L-alanyl-[protein] + CoA + H(+)</text>
        <dbReference type="Rhea" id="RHEA:50500"/>
        <dbReference type="Rhea" id="RHEA-COMP:12701"/>
        <dbReference type="Rhea" id="RHEA-COMP:12702"/>
        <dbReference type="ChEBI" id="CHEBI:15378"/>
        <dbReference type="ChEBI" id="CHEBI:57287"/>
        <dbReference type="ChEBI" id="CHEBI:57288"/>
        <dbReference type="ChEBI" id="CHEBI:64718"/>
        <dbReference type="ChEBI" id="CHEBI:83683"/>
        <dbReference type="EC" id="2.3.1.255"/>
    </reaction>
</comment>
<dbReference type="Pfam" id="PF00583">
    <property type="entry name" value="Acetyltransf_1"/>
    <property type="match status" value="1"/>
</dbReference>
<dbReference type="InterPro" id="IPR000182">
    <property type="entry name" value="GNAT_dom"/>
</dbReference>
<dbReference type="GO" id="GO:0046872">
    <property type="term" value="F:metal ion binding"/>
    <property type="evidence" value="ECO:0007669"/>
    <property type="project" value="UniProtKB-KW"/>
</dbReference>
<keyword evidence="4" id="KW-0479">Metal-binding</keyword>
<evidence type="ECO:0000256" key="4">
    <source>
        <dbReference type="ARBA" id="ARBA00022723"/>
    </source>
</evidence>
<evidence type="ECO:0000256" key="6">
    <source>
        <dbReference type="ARBA" id="ARBA00023315"/>
    </source>
</evidence>
<dbReference type="PROSITE" id="PS51186">
    <property type="entry name" value="GNAT"/>
    <property type="match status" value="1"/>
</dbReference>
<dbReference type="AlphaFoldDB" id="A2BLH0"/>
<keyword evidence="3" id="KW-0808">Transferase</keyword>
<dbReference type="Proteomes" id="UP000002593">
    <property type="component" value="Chromosome"/>
</dbReference>
<keyword evidence="19" id="KW-1185">Reference proteome</keyword>
<dbReference type="NCBIfam" id="TIGR01575">
    <property type="entry name" value="rimI"/>
    <property type="match status" value="1"/>
</dbReference>
<evidence type="ECO:0000256" key="13">
    <source>
        <dbReference type="ARBA" id="ARBA00051494"/>
    </source>
</evidence>
<sequence>MEAETEVTSKRQGLGFIVRRARPEDLPKVIMINKVTLPEHYPEWFWREHLEKWGEAFFVAEVDGEVVGYVMTRVEYGPPFVAKGLIVKKGHIVSIAVLEGYRRRGIGRALMEAAMEALKTRYGCKEVYLEVRVSNNPAIRLYEKLGFKKVKVLHMYYLDGEDAYLMAREL</sequence>
<evidence type="ECO:0000256" key="12">
    <source>
        <dbReference type="ARBA" id="ARBA00049103"/>
    </source>
</evidence>
<evidence type="ECO:0000256" key="7">
    <source>
        <dbReference type="ARBA" id="ARBA00025786"/>
    </source>
</evidence>
<dbReference type="STRING" id="415426.Hbut_0984"/>
<dbReference type="FunFam" id="3.40.630.30:FF:000200">
    <property type="entry name" value="N-alpha-acetyltransferase"/>
    <property type="match status" value="1"/>
</dbReference>
<dbReference type="EMBL" id="CP000493">
    <property type="protein sequence ID" value="ABM80831.1"/>
    <property type="molecule type" value="Genomic_DNA"/>
</dbReference>
<comment type="similarity">
    <text evidence="7">Belongs to the acetyltransferase family. ARD1 subfamily.</text>
</comment>
<dbReference type="eggNOG" id="arCOG00833">
    <property type="taxonomic scope" value="Archaea"/>
</dbReference>
<evidence type="ECO:0000256" key="2">
    <source>
        <dbReference type="ARBA" id="ARBA00022490"/>
    </source>
</evidence>
<dbReference type="GeneID" id="4782047"/>
<organism evidence="18 19">
    <name type="scientific">Hyperthermus butylicus (strain DSM 5456 / JCM 9403 / PLM1-5)</name>
    <dbReference type="NCBI Taxonomy" id="415426"/>
    <lineage>
        <taxon>Archaea</taxon>
        <taxon>Thermoproteota</taxon>
        <taxon>Thermoprotei</taxon>
        <taxon>Desulfurococcales</taxon>
        <taxon>Pyrodictiaceae</taxon>
        <taxon>Hyperthermus</taxon>
    </lineage>
</organism>
<dbReference type="EnsemblBacteria" id="ABM80831">
    <property type="protein sequence ID" value="ABM80831"/>
    <property type="gene ID" value="Hbut_0984"/>
</dbReference>
<dbReference type="GO" id="GO:0031415">
    <property type="term" value="C:NatA complex"/>
    <property type="evidence" value="ECO:0007669"/>
    <property type="project" value="InterPro"/>
</dbReference>
<keyword evidence="2" id="KW-0963">Cytoplasm</keyword>
<comment type="subunit">
    <text evidence="1">Homodimer.</text>
</comment>
<evidence type="ECO:0000256" key="3">
    <source>
        <dbReference type="ARBA" id="ARBA00022679"/>
    </source>
</evidence>
<name>A2BLH0_HYPBU</name>
<dbReference type="PANTHER" id="PTHR23091:SF4">
    <property type="entry name" value="N-TERMINAL AMINO-ACID N(ALPHA)-ACETYLTRANSFERASE NATA"/>
    <property type="match status" value="1"/>
</dbReference>
<reference evidence="18 19" key="1">
    <citation type="journal article" date="2007" name="Archaea">
        <title>The genome of Hyperthermus butylicus: a sulfur-reducing, peptide fermenting, neutrophilic Crenarchaeote growing up to 108 degrees C.</title>
        <authorList>
            <person name="Brugger K."/>
            <person name="Chen L."/>
            <person name="Stark M."/>
            <person name="Zibat A."/>
            <person name="Redder P."/>
            <person name="Ruepp A."/>
            <person name="Awayez M."/>
            <person name="She Q."/>
            <person name="Garrett R.A."/>
            <person name="Klenk H.P."/>
        </authorList>
    </citation>
    <scope>NUCLEOTIDE SEQUENCE [LARGE SCALE GENOMIC DNA]</scope>
    <source>
        <strain evidence="19">DSM 5456 / JCM 9403 / PLM1-5</strain>
    </source>
</reference>
<evidence type="ECO:0000256" key="10">
    <source>
        <dbReference type="ARBA" id="ARBA00047491"/>
    </source>
</evidence>
<feature type="domain" description="N-acetyltransferase" evidence="17">
    <location>
        <begin position="16"/>
        <end position="170"/>
    </location>
</feature>
<dbReference type="Gene3D" id="3.40.630.30">
    <property type="match status" value="1"/>
</dbReference>
<keyword evidence="6" id="KW-0012">Acyltransferase</keyword>
<evidence type="ECO:0000259" key="17">
    <source>
        <dbReference type="PROSITE" id="PS51186"/>
    </source>
</evidence>
<dbReference type="GO" id="GO:0120518">
    <property type="term" value="F:protein N-terminal-methionine acetyltransferase activity"/>
    <property type="evidence" value="ECO:0007669"/>
    <property type="project" value="UniProtKB-EC"/>
</dbReference>
<accession>A2BLH0</accession>
<dbReference type="SUPFAM" id="SSF55729">
    <property type="entry name" value="Acyl-CoA N-acyltransferases (Nat)"/>
    <property type="match status" value="1"/>
</dbReference>
<evidence type="ECO:0000256" key="11">
    <source>
        <dbReference type="ARBA" id="ARBA00048236"/>
    </source>
</evidence>
<proteinExistence type="inferred from homology"/>
<evidence type="ECO:0000256" key="16">
    <source>
        <dbReference type="ARBA" id="ARBA00080792"/>
    </source>
</evidence>
<comment type="catalytic activity">
    <reaction evidence="13">
        <text>N-terminal L-methionyl-L-glutamyl-[protein] + acetyl-CoA = N-terminal N(alpha)-acetyl-L-methionyl-L-glutamyl-[protein] + CoA + H(+)</text>
        <dbReference type="Rhea" id="RHEA:50488"/>
        <dbReference type="Rhea" id="RHEA-COMP:12696"/>
        <dbReference type="Rhea" id="RHEA-COMP:12697"/>
        <dbReference type="ChEBI" id="CHEBI:15378"/>
        <dbReference type="ChEBI" id="CHEBI:57287"/>
        <dbReference type="ChEBI" id="CHEBI:57288"/>
        <dbReference type="ChEBI" id="CHEBI:133359"/>
        <dbReference type="ChEBI" id="CHEBI:133360"/>
    </reaction>
</comment>
<comment type="catalytic activity">
    <reaction evidence="10">
        <text>N-terminal L-seryl-[protein] + acetyl-CoA = N-terminal N(alpha)-acetyl-L-seryl-[protein] + CoA + H(+)</text>
        <dbReference type="Rhea" id="RHEA:50504"/>
        <dbReference type="Rhea" id="RHEA-COMP:12703"/>
        <dbReference type="Rhea" id="RHEA-COMP:12704"/>
        <dbReference type="ChEBI" id="CHEBI:15378"/>
        <dbReference type="ChEBI" id="CHEBI:57287"/>
        <dbReference type="ChEBI" id="CHEBI:57288"/>
        <dbReference type="ChEBI" id="CHEBI:64738"/>
        <dbReference type="ChEBI" id="CHEBI:83690"/>
        <dbReference type="EC" id="2.3.1.255"/>
    </reaction>
</comment>
<dbReference type="HOGENOM" id="CLU_013985_23_0_2"/>
<evidence type="ECO:0000313" key="19">
    <source>
        <dbReference type="Proteomes" id="UP000002593"/>
    </source>
</evidence>
<dbReference type="RefSeq" id="WP_011822149.1">
    <property type="nucleotide sequence ID" value="NC_008818.1"/>
</dbReference>
<dbReference type="InterPro" id="IPR006464">
    <property type="entry name" value="AcTrfase_RimI/Ard1"/>
</dbReference>
<dbReference type="EC" id="2.3.1.258" evidence="9"/>
<dbReference type="InterPro" id="IPR045047">
    <property type="entry name" value="Ard1-like"/>
</dbReference>
<dbReference type="PANTHER" id="PTHR23091">
    <property type="entry name" value="N-TERMINAL ACETYLTRANSFERASE"/>
    <property type="match status" value="1"/>
</dbReference>
<dbReference type="OrthoDB" id="43754at2157"/>
<evidence type="ECO:0000256" key="8">
    <source>
        <dbReference type="ARBA" id="ARBA00026110"/>
    </source>
</evidence>
<dbReference type="CDD" id="cd04301">
    <property type="entry name" value="NAT_SF"/>
    <property type="match status" value="1"/>
</dbReference>
<evidence type="ECO:0000256" key="14">
    <source>
        <dbReference type="ARBA" id="ARBA00073228"/>
    </source>
</evidence>
<evidence type="ECO:0000256" key="15">
    <source>
        <dbReference type="ARBA" id="ARBA00076912"/>
    </source>
</evidence>
<dbReference type="InterPro" id="IPR016181">
    <property type="entry name" value="Acyl_CoA_acyltransferase"/>
</dbReference>
<protein>
    <recommendedName>
        <fullName evidence="14">N-alpha-acetyltransferase</fullName>
        <ecNumber evidence="8">2.3.1.255</ecNumber>
        <ecNumber evidence="9">2.3.1.258</ecNumber>
    </recommendedName>
    <alternativeName>
        <fullName evidence="16">Amino-terminal acetyltransferase</fullName>
    </alternativeName>
    <alternativeName>
        <fullName evidence="15">N-terminal acetyltransferase</fullName>
    </alternativeName>
</protein>
<dbReference type="KEGG" id="hbu:Hbut_0984"/>
<evidence type="ECO:0000313" key="18">
    <source>
        <dbReference type="EMBL" id="ABM80831.1"/>
    </source>
</evidence>
<gene>
    <name evidence="18" type="ordered locus">Hbut_0984</name>
</gene>
<keyword evidence="5" id="KW-0862">Zinc</keyword>
<evidence type="ECO:0000256" key="5">
    <source>
        <dbReference type="ARBA" id="ARBA00022833"/>
    </source>
</evidence>
<evidence type="ECO:0000256" key="1">
    <source>
        <dbReference type="ARBA" id="ARBA00011738"/>
    </source>
</evidence>
<dbReference type="EC" id="2.3.1.255" evidence="8"/>